<dbReference type="InterPro" id="IPR007641">
    <property type="entry name" value="RNA_pol_Rpb2_7"/>
</dbReference>
<reference evidence="9" key="1">
    <citation type="submission" date="2023-07" db="EMBL/GenBank/DDBJ databases">
        <authorList>
            <person name="Stuckert A."/>
        </authorList>
    </citation>
    <scope>NUCLEOTIDE SEQUENCE</scope>
</reference>
<dbReference type="EC" id="2.7.7.6" evidence="2"/>
<evidence type="ECO:0000313" key="9">
    <source>
        <dbReference type="EMBL" id="CAJ0962154.1"/>
    </source>
</evidence>
<evidence type="ECO:0000313" key="10">
    <source>
        <dbReference type="Proteomes" id="UP001176940"/>
    </source>
</evidence>
<accession>A0ABN9M975</accession>
<dbReference type="SUPFAM" id="SSF64484">
    <property type="entry name" value="beta and beta-prime subunits of DNA dependent RNA-polymerase"/>
    <property type="match status" value="1"/>
</dbReference>
<evidence type="ECO:0000256" key="4">
    <source>
        <dbReference type="ARBA" id="ARBA00022679"/>
    </source>
</evidence>
<dbReference type="PROSITE" id="PS01166">
    <property type="entry name" value="RNA_POL_BETA"/>
    <property type="match status" value="1"/>
</dbReference>
<evidence type="ECO:0000256" key="3">
    <source>
        <dbReference type="ARBA" id="ARBA00022478"/>
    </source>
</evidence>
<evidence type="ECO:0000256" key="1">
    <source>
        <dbReference type="ARBA" id="ARBA00006835"/>
    </source>
</evidence>
<evidence type="ECO:0000259" key="7">
    <source>
        <dbReference type="Pfam" id="PF00562"/>
    </source>
</evidence>
<organism evidence="9 10">
    <name type="scientific">Ranitomeya imitator</name>
    <name type="common">mimic poison frog</name>
    <dbReference type="NCBI Taxonomy" id="111125"/>
    <lineage>
        <taxon>Eukaryota</taxon>
        <taxon>Metazoa</taxon>
        <taxon>Chordata</taxon>
        <taxon>Craniata</taxon>
        <taxon>Vertebrata</taxon>
        <taxon>Euteleostomi</taxon>
        <taxon>Amphibia</taxon>
        <taxon>Batrachia</taxon>
        <taxon>Anura</taxon>
        <taxon>Neobatrachia</taxon>
        <taxon>Hyloidea</taxon>
        <taxon>Dendrobatidae</taxon>
        <taxon>Dendrobatinae</taxon>
        <taxon>Ranitomeya</taxon>
    </lineage>
</organism>
<sequence length="426" mass="48184">MSSASKALPAIECRRTSALCARSDDGHRGCGGRVSSVRAPICQRYFRFSPYLNSKELPMYTPLLKKRTAKRASGGLLVVPEGVILTYGSVFYRSYKEQESKKGFDQEEVFEKPTRETCQDELDSTNRRYTKRDCSTFLRTSETGIVDQVMVTLNQEGYKFCKIRVRSVRIPQIGDKFASRHGQKGTCGIQYRQEDMPFTCEGITPDIIINPHAIPSRMTIGHLIECLQGKVSANKGEIGDATPFNDAVNVQKISNLLSDYGYHLRGNEVLYNGFTGRKITSQIFIGPTYYQRLKHMVDDKIHSRARGPIQILNRQPMEAENVVLTIKMSLNSDGGLRFGEMERDCQIAHGAAQFLRERLFEASDPYQVHVCNLCGLMAIANTRTHTYECRGCRNKTQISLVRMPYACKLLFQELMSMSIAPRMMTT</sequence>
<name>A0ABN9M975_9NEOB</name>
<keyword evidence="3" id="KW-0240">DNA-directed RNA polymerase</keyword>
<dbReference type="PANTHER" id="PTHR20856">
    <property type="entry name" value="DNA-DIRECTED RNA POLYMERASE I SUBUNIT 2"/>
    <property type="match status" value="1"/>
</dbReference>
<keyword evidence="10" id="KW-1185">Reference proteome</keyword>
<evidence type="ECO:0000256" key="2">
    <source>
        <dbReference type="ARBA" id="ARBA00012418"/>
    </source>
</evidence>
<proteinExistence type="inferred from homology"/>
<protein>
    <recommendedName>
        <fullName evidence="2">DNA-directed RNA polymerase</fullName>
        <ecNumber evidence="2">2.7.7.6</ecNumber>
    </recommendedName>
</protein>
<dbReference type="Pfam" id="PF00562">
    <property type="entry name" value="RNA_pol_Rpb2_6"/>
    <property type="match status" value="1"/>
</dbReference>
<dbReference type="CDD" id="cd00653">
    <property type="entry name" value="RNA_pol_B_RPB2"/>
    <property type="match status" value="1"/>
</dbReference>
<comment type="caution">
    <text evidence="9">The sequence shown here is derived from an EMBL/GenBank/DDBJ whole genome shotgun (WGS) entry which is preliminary data.</text>
</comment>
<keyword evidence="6" id="KW-0804">Transcription</keyword>
<dbReference type="Pfam" id="PF04560">
    <property type="entry name" value="RNA_pol_Rpb2_7"/>
    <property type="match status" value="1"/>
</dbReference>
<feature type="domain" description="DNA-directed RNA polymerase subunit 2 hybrid-binding" evidence="7">
    <location>
        <begin position="121"/>
        <end position="318"/>
    </location>
</feature>
<comment type="similarity">
    <text evidence="1">Belongs to the RNA polymerase beta chain family.</text>
</comment>
<dbReference type="InterPro" id="IPR037033">
    <property type="entry name" value="DNA-dir_RNAP_su2_hyb_sf"/>
</dbReference>
<keyword evidence="4" id="KW-0808">Transferase</keyword>
<dbReference type="Gene3D" id="2.40.270.10">
    <property type="entry name" value="DNA-directed RNA polymerase, subunit 2, domain 6"/>
    <property type="match status" value="1"/>
</dbReference>
<dbReference type="EMBL" id="CAUEEQ010054473">
    <property type="protein sequence ID" value="CAJ0962154.1"/>
    <property type="molecule type" value="Genomic_DNA"/>
</dbReference>
<dbReference type="InterPro" id="IPR007120">
    <property type="entry name" value="DNA-dir_RNAP_su2_dom"/>
</dbReference>
<dbReference type="InterPro" id="IPR015712">
    <property type="entry name" value="DNA-dir_RNA_pol_su2"/>
</dbReference>
<dbReference type="Gene3D" id="3.90.1800.10">
    <property type="entry name" value="RNA polymerase alpha subunit dimerisation domain"/>
    <property type="match status" value="1"/>
</dbReference>
<keyword evidence="5" id="KW-0548">Nucleotidyltransferase</keyword>
<gene>
    <name evidence="9" type="ORF">RIMI_LOCUS18101093</name>
</gene>
<feature type="domain" description="RNA polymerase Rpb2" evidence="8">
    <location>
        <begin position="334"/>
        <end position="425"/>
    </location>
</feature>
<evidence type="ECO:0000259" key="8">
    <source>
        <dbReference type="Pfam" id="PF04560"/>
    </source>
</evidence>
<dbReference type="Proteomes" id="UP001176940">
    <property type="component" value="Unassembled WGS sequence"/>
</dbReference>
<dbReference type="InterPro" id="IPR007121">
    <property type="entry name" value="RNA_pol_bsu_CS"/>
</dbReference>
<evidence type="ECO:0000256" key="6">
    <source>
        <dbReference type="ARBA" id="ARBA00023163"/>
    </source>
</evidence>
<evidence type="ECO:0000256" key="5">
    <source>
        <dbReference type="ARBA" id="ARBA00022695"/>
    </source>
</evidence>